<feature type="transmembrane region" description="Helical" evidence="1">
    <location>
        <begin position="148"/>
        <end position="171"/>
    </location>
</feature>
<dbReference type="PANTHER" id="PTHR23017:SF3">
    <property type="entry name" value="G-PROTEIN COUPLED RECEPTORS FAMILY 1 PROFILE DOMAIN-CONTAINING PROTEIN"/>
    <property type="match status" value="1"/>
</dbReference>
<dbReference type="WBParaSite" id="GPUH_0000052901-mRNA-1">
    <property type="protein sequence ID" value="GPUH_0000052901-mRNA-1"/>
    <property type="gene ID" value="GPUH_0000052901"/>
</dbReference>
<evidence type="ECO:0000256" key="1">
    <source>
        <dbReference type="SAM" id="Phobius"/>
    </source>
</evidence>
<feature type="domain" description="7TM GPCR serpentine receptor class x (Srx)" evidence="2">
    <location>
        <begin position="44"/>
        <end position="242"/>
    </location>
</feature>
<reference evidence="5" key="1">
    <citation type="submission" date="2016-06" db="UniProtKB">
        <authorList>
            <consortium name="WormBaseParasite"/>
        </authorList>
    </citation>
    <scope>IDENTIFICATION</scope>
</reference>
<organism evidence="5">
    <name type="scientific">Gongylonema pulchrum</name>
    <dbReference type="NCBI Taxonomy" id="637853"/>
    <lineage>
        <taxon>Eukaryota</taxon>
        <taxon>Metazoa</taxon>
        <taxon>Ecdysozoa</taxon>
        <taxon>Nematoda</taxon>
        <taxon>Chromadorea</taxon>
        <taxon>Rhabditida</taxon>
        <taxon>Spirurina</taxon>
        <taxon>Spiruromorpha</taxon>
        <taxon>Spiruroidea</taxon>
        <taxon>Gongylonematidae</taxon>
        <taxon>Gongylonema</taxon>
    </lineage>
</organism>
<dbReference type="Proteomes" id="UP000271098">
    <property type="component" value="Unassembled WGS sequence"/>
</dbReference>
<keyword evidence="1" id="KW-0812">Transmembrane</keyword>
<dbReference type="EMBL" id="UYRT01000485">
    <property type="protein sequence ID" value="VDK28253.1"/>
    <property type="molecule type" value="Genomic_DNA"/>
</dbReference>
<dbReference type="SUPFAM" id="SSF81321">
    <property type="entry name" value="Family A G protein-coupled receptor-like"/>
    <property type="match status" value="1"/>
</dbReference>
<dbReference type="AlphaFoldDB" id="A0A183CVN8"/>
<feature type="transmembrane region" description="Helical" evidence="1">
    <location>
        <begin position="195"/>
        <end position="215"/>
    </location>
</feature>
<evidence type="ECO:0000313" key="4">
    <source>
        <dbReference type="Proteomes" id="UP000271098"/>
    </source>
</evidence>
<keyword evidence="1" id="KW-0472">Membrane</keyword>
<keyword evidence="1" id="KW-1133">Transmembrane helix</keyword>
<evidence type="ECO:0000259" key="2">
    <source>
        <dbReference type="Pfam" id="PF10328"/>
    </source>
</evidence>
<accession>A0A183CVN8</accession>
<gene>
    <name evidence="3" type="ORF">GPUH_LOCUS529</name>
</gene>
<dbReference type="PANTHER" id="PTHR23017">
    <property type="entry name" value="SERPENTINE RECEPTOR, CLASS X"/>
    <property type="match status" value="1"/>
</dbReference>
<reference evidence="3 4" key="2">
    <citation type="submission" date="2018-11" db="EMBL/GenBank/DDBJ databases">
        <authorList>
            <consortium name="Pathogen Informatics"/>
        </authorList>
    </citation>
    <scope>NUCLEOTIDE SEQUENCE [LARGE SCALE GENOMIC DNA]</scope>
</reference>
<evidence type="ECO:0000313" key="3">
    <source>
        <dbReference type="EMBL" id="VDK28253.1"/>
    </source>
</evidence>
<sequence>MSTIPKCVWHSLQLFSVLQFAKYYCNCCLDYCGTEKNRKFHSPTMFLARLAGVLSNAAWFSAILTHFFVSLNRFCAFMFPIRYNRLWSETKALLAGCFSWSVGITFSLPALFGKSLSFFCSLIFHESSDYRWSYRPTLCGSILGNADVVGTIAITLSMACLDLITYIKYLAHQKAISTNMLVQTSGGMKEHDVMFLKQSCVCGLFYVTCIVVFNFNSHFSTNKWFLFGTSTIYWIFTHSMDGYS</sequence>
<protein>
    <submittedName>
        <fullName evidence="5">7TM_GPCR_Srx domain-containing protein</fullName>
    </submittedName>
</protein>
<dbReference type="OrthoDB" id="5825164at2759"/>
<evidence type="ECO:0000313" key="5">
    <source>
        <dbReference type="WBParaSite" id="GPUH_0000052901-mRNA-1"/>
    </source>
</evidence>
<name>A0A183CVN8_9BILA</name>
<dbReference type="InterPro" id="IPR019430">
    <property type="entry name" value="7TM_GPCR_serpentine_rcpt_Srx"/>
</dbReference>
<dbReference type="Gene3D" id="1.20.1070.10">
    <property type="entry name" value="Rhodopsin 7-helix transmembrane proteins"/>
    <property type="match status" value="1"/>
</dbReference>
<keyword evidence="4" id="KW-1185">Reference proteome</keyword>
<proteinExistence type="predicted"/>
<feature type="transmembrane region" description="Helical" evidence="1">
    <location>
        <begin position="92"/>
        <end position="112"/>
    </location>
</feature>
<dbReference type="Pfam" id="PF10328">
    <property type="entry name" value="7TM_GPCR_Srx"/>
    <property type="match status" value="1"/>
</dbReference>
<feature type="transmembrane region" description="Helical" evidence="1">
    <location>
        <begin position="46"/>
        <end position="71"/>
    </location>
</feature>